<evidence type="ECO:0000256" key="1">
    <source>
        <dbReference type="ARBA" id="ARBA00008314"/>
    </source>
</evidence>
<feature type="region of interest" description="Disordered" evidence="10">
    <location>
        <begin position="257"/>
        <end position="278"/>
    </location>
</feature>
<dbReference type="Gene3D" id="1.20.58.530">
    <property type="match status" value="1"/>
</dbReference>
<evidence type="ECO:0000259" key="11">
    <source>
        <dbReference type="PROSITE" id="PS51456"/>
    </source>
</evidence>
<dbReference type="GO" id="GO:0016020">
    <property type="term" value="C:membrane"/>
    <property type="evidence" value="ECO:0007669"/>
    <property type="project" value="TreeGrafter"/>
</dbReference>
<dbReference type="SUPFAM" id="SSF52540">
    <property type="entry name" value="P-loop containing nucleoside triphosphate hydrolases"/>
    <property type="match status" value="1"/>
</dbReference>
<evidence type="ECO:0000256" key="4">
    <source>
        <dbReference type="ARBA" id="ARBA00023054"/>
    </source>
</evidence>
<evidence type="ECO:0000256" key="2">
    <source>
        <dbReference type="ARBA" id="ARBA00022741"/>
    </source>
</evidence>
<dbReference type="GO" id="GO:0005737">
    <property type="term" value="C:cytoplasm"/>
    <property type="evidence" value="ECO:0007669"/>
    <property type="project" value="TreeGrafter"/>
</dbReference>
<comment type="caution">
    <text evidence="12">The sequence shown here is derived from an EMBL/GenBank/DDBJ whole genome shotgun (WGS) entry which is preliminary data.</text>
</comment>
<dbReference type="Gene3D" id="1.20.5.340">
    <property type="match status" value="1"/>
</dbReference>
<evidence type="ECO:0000256" key="10">
    <source>
        <dbReference type="SAM" id="MobiDB-lite"/>
    </source>
</evidence>
<dbReference type="GO" id="GO:0007015">
    <property type="term" value="P:actin filament organization"/>
    <property type="evidence" value="ECO:0007669"/>
    <property type="project" value="TreeGrafter"/>
</dbReference>
<dbReference type="GO" id="GO:0048731">
    <property type="term" value="P:system development"/>
    <property type="evidence" value="ECO:0007669"/>
    <property type="project" value="UniProtKB-ARBA"/>
</dbReference>
<evidence type="ECO:0000256" key="6">
    <source>
        <dbReference type="ARBA" id="ARBA00023175"/>
    </source>
</evidence>
<evidence type="ECO:0000256" key="5">
    <source>
        <dbReference type="ARBA" id="ARBA00023123"/>
    </source>
</evidence>
<proteinExistence type="inferred from homology"/>
<dbReference type="Proteomes" id="UP000281406">
    <property type="component" value="Unassembled WGS sequence"/>
</dbReference>
<dbReference type="SUPFAM" id="SSF90257">
    <property type="entry name" value="Myosin rod fragments"/>
    <property type="match status" value="1"/>
</dbReference>
<evidence type="ECO:0000256" key="3">
    <source>
        <dbReference type="ARBA" id="ARBA00022840"/>
    </source>
</evidence>
<dbReference type="Pfam" id="PF00063">
    <property type="entry name" value="Myosin_head"/>
    <property type="match status" value="2"/>
</dbReference>
<dbReference type="GO" id="GO:0051015">
    <property type="term" value="F:actin filament binding"/>
    <property type="evidence" value="ECO:0007669"/>
    <property type="project" value="TreeGrafter"/>
</dbReference>
<keyword evidence="4 9" id="KW-0175">Coiled coil</keyword>
<evidence type="ECO:0000256" key="7">
    <source>
        <dbReference type="ARBA" id="ARBA00023203"/>
    </source>
</evidence>
<evidence type="ECO:0000313" key="12">
    <source>
        <dbReference type="EMBL" id="ROL53039.1"/>
    </source>
</evidence>
<dbReference type="AlphaFoldDB" id="A0A3N0Z3G2"/>
<accession>A0A3N0Z3G2</accession>
<dbReference type="PANTHER" id="PTHR13140">
    <property type="entry name" value="MYOSIN"/>
    <property type="match status" value="1"/>
</dbReference>
<keyword evidence="3" id="KW-0067">ATP-binding</keyword>
<dbReference type="PANTHER" id="PTHR13140:SF857">
    <property type="entry name" value="MYOSIN-11"/>
    <property type="match status" value="1"/>
</dbReference>
<evidence type="ECO:0000313" key="13">
    <source>
        <dbReference type="Proteomes" id="UP000281406"/>
    </source>
</evidence>
<dbReference type="GO" id="GO:0000146">
    <property type="term" value="F:microfilament motor activity"/>
    <property type="evidence" value="ECO:0007669"/>
    <property type="project" value="TreeGrafter"/>
</dbReference>
<dbReference type="Gene3D" id="3.40.850.10">
    <property type="entry name" value="Kinesin motor domain"/>
    <property type="match status" value="2"/>
</dbReference>
<dbReference type="PROSITE" id="PS51456">
    <property type="entry name" value="MYOSIN_MOTOR"/>
    <property type="match status" value="1"/>
</dbReference>
<sequence>MQVQNHLRLTVYSCNCVISSRESGAGKTVNTKCVIQYFATVAVSGDKKKEATQGKMQVFVLLDLLEKSRVTVQLAEERSYHIFYQVTTGHKPQLINMLLITTNPYDFPMISQRLCINFTNEKGQQFFNHHMFVLKQEEYKKEGIYWEFIDFGMDLAACIELVEKRMFPKATDTSFKNKLNDQHLDKNNAFQKPKPTKGKAEALFSLVRYVSTADCNISRWLDKNKDPLNKSVVHLYQKSSVRFLAHLYAPFTSAEAEASSGGAGGKKTAKKKRGSFQMDSENLIDAEERCEGLIKSKLQLEAKLKELSEKLDDEEEINSELTAEKRKLEDECLS</sequence>
<organism evidence="12 13">
    <name type="scientific">Anabarilius grahami</name>
    <name type="common">Kanglang fish</name>
    <name type="synonym">Barilius grahami</name>
    <dbReference type="NCBI Taxonomy" id="495550"/>
    <lineage>
        <taxon>Eukaryota</taxon>
        <taxon>Metazoa</taxon>
        <taxon>Chordata</taxon>
        <taxon>Craniata</taxon>
        <taxon>Vertebrata</taxon>
        <taxon>Euteleostomi</taxon>
        <taxon>Actinopterygii</taxon>
        <taxon>Neopterygii</taxon>
        <taxon>Teleostei</taxon>
        <taxon>Ostariophysi</taxon>
        <taxon>Cypriniformes</taxon>
        <taxon>Xenocyprididae</taxon>
        <taxon>Xenocypridinae</taxon>
        <taxon>Xenocypridinae incertae sedis</taxon>
        <taxon>Anabarilius</taxon>
    </lineage>
</organism>
<dbReference type="GO" id="GO:0005524">
    <property type="term" value="F:ATP binding"/>
    <property type="evidence" value="ECO:0007669"/>
    <property type="project" value="UniProtKB-KW"/>
</dbReference>
<evidence type="ECO:0000256" key="9">
    <source>
        <dbReference type="SAM" id="Coils"/>
    </source>
</evidence>
<dbReference type="Gene3D" id="1.10.10.820">
    <property type="match status" value="1"/>
</dbReference>
<keyword evidence="5 8" id="KW-0518">Myosin</keyword>
<reference evidence="12 13" key="1">
    <citation type="submission" date="2018-10" db="EMBL/GenBank/DDBJ databases">
        <title>Genome assembly for a Yunnan-Guizhou Plateau 3E fish, Anabarilius grahami (Regan), and its evolutionary and genetic applications.</title>
        <authorList>
            <person name="Jiang W."/>
        </authorList>
    </citation>
    <scope>NUCLEOTIDE SEQUENCE [LARGE SCALE GENOMIC DNA]</scope>
    <source>
        <strain evidence="12">AG-KIZ</strain>
        <tissue evidence="12">Muscle</tissue>
    </source>
</reference>
<feature type="domain" description="Myosin motor" evidence="11">
    <location>
        <begin position="1"/>
        <end position="334"/>
    </location>
</feature>
<dbReference type="OrthoDB" id="312459at2759"/>
<feature type="coiled-coil region" evidence="9">
    <location>
        <begin position="283"/>
        <end position="331"/>
    </location>
</feature>
<dbReference type="InterPro" id="IPR001609">
    <property type="entry name" value="Myosin_head_motor_dom-like"/>
</dbReference>
<keyword evidence="13" id="KW-1185">Reference proteome</keyword>
<dbReference type="GO" id="GO:0016459">
    <property type="term" value="C:myosin complex"/>
    <property type="evidence" value="ECO:0007669"/>
    <property type="project" value="UniProtKB-KW"/>
</dbReference>
<dbReference type="SMART" id="SM00242">
    <property type="entry name" value="MYSc"/>
    <property type="match status" value="1"/>
</dbReference>
<comment type="similarity">
    <text evidence="1 8">Belongs to the TRAFAC class myosin-kinesin ATPase superfamily. Myosin family.</text>
</comment>
<comment type="caution">
    <text evidence="8">Lacks conserved residue(s) required for the propagation of feature annotation.</text>
</comment>
<keyword evidence="7 8" id="KW-0009">Actin-binding</keyword>
<dbReference type="InterPro" id="IPR027417">
    <property type="entry name" value="P-loop_NTPase"/>
</dbReference>
<keyword evidence="2" id="KW-0547">Nucleotide-binding</keyword>
<protein>
    <submittedName>
        <fullName evidence="12">Myosin-1B</fullName>
    </submittedName>
</protein>
<dbReference type="InterPro" id="IPR036961">
    <property type="entry name" value="Kinesin_motor_dom_sf"/>
</dbReference>
<keyword evidence="6" id="KW-0505">Motor protein</keyword>
<name>A0A3N0Z3G2_ANAGA</name>
<gene>
    <name evidence="12" type="ORF">DPX16_7981</name>
</gene>
<dbReference type="EMBL" id="RJVU01014084">
    <property type="protein sequence ID" value="ROL53039.1"/>
    <property type="molecule type" value="Genomic_DNA"/>
</dbReference>
<evidence type="ECO:0000256" key="8">
    <source>
        <dbReference type="PROSITE-ProRule" id="PRU00782"/>
    </source>
</evidence>